<evidence type="ECO:0000313" key="2">
    <source>
        <dbReference type="EMBL" id="EGJ38087.1"/>
    </source>
</evidence>
<dbReference type="InterPro" id="IPR003959">
    <property type="entry name" value="ATPase_AAA_core"/>
</dbReference>
<dbReference type="RefSeq" id="WP_002930561.1">
    <property type="nucleotide sequence ID" value="NZ_GL890993.1"/>
</dbReference>
<dbReference type="InterPro" id="IPR027417">
    <property type="entry name" value="P-loop_NTPase"/>
</dbReference>
<evidence type="ECO:0000313" key="3">
    <source>
        <dbReference type="Proteomes" id="UP000005589"/>
    </source>
</evidence>
<dbReference type="STRING" id="888816.HMPREF9389_1767"/>
<accession>F3USF9</accession>
<dbReference type="Proteomes" id="UP000005589">
    <property type="component" value="Unassembled WGS sequence"/>
</dbReference>
<protein>
    <submittedName>
        <fullName evidence="2">ATP/GTP-binding protein</fullName>
    </submittedName>
</protein>
<dbReference type="HOGENOM" id="CLU_180123_0_0_9"/>
<sequence>MVKLFLTVVFEEADIYLIDEPEVSLSLNFQSKLINDLIYLCERKGSRMVLATHAPYIFKDCISNDFERLEL</sequence>
<dbReference type="GO" id="GO:0005524">
    <property type="term" value="F:ATP binding"/>
    <property type="evidence" value="ECO:0007669"/>
    <property type="project" value="InterPro"/>
</dbReference>
<name>F3USF9_STRSA</name>
<comment type="caution">
    <text evidence="2">The sequence shown here is derived from an EMBL/GenBank/DDBJ whole genome shotgun (WGS) entry which is preliminary data.</text>
</comment>
<evidence type="ECO:0000259" key="1">
    <source>
        <dbReference type="Pfam" id="PF13304"/>
    </source>
</evidence>
<reference evidence="2 3" key="1">
    <citation type="submission" date="2011-03" db="EMBL/GenBank/DDBJ databases">
        <authorList>
            <person name="Muzny D."/>
            <person name="Qin X."/>
            <person name="Deng J."/>
            <person name="Jiang H."/>
            <person name="Liu Y."/>
            <person name="Qu J."/>
            <person name="Song X.-Z."/>
            <person name="Zhang L."/>
            <person name="Thornton R."/>
            <person name="Coyle M."/>
            <person name="Francisco L."/>
            <person name="Jackson L."/>
            <person name="Javaid M."/>
            <person name="Korchina V."/>
            <person name="Kovar C."/>
            <person name="Mata R."/>
            <person name="Mathew T."/>
            <person name="Ngo R."/>
            <person name="Nguyen L."/>
            <person name="Nguyen N."/>
            <person name="Okwuonu G."/>
            <person name="Ongeri F."/>
            <person name="Pham C."/>
            <person name="Simmons D."/>
            <person name="Wilczek-Boney K."/>
            <person name="Hale W."/>
            <person name="Jakkamsetti A."/>
            <person name="Pham P."/>
            <person name="Ruth R."/>
            <person name="San Lucas F."/>
            <person name="Warren J."/>
            <person name="Zhang J."/>
            <person name="Zhao Z."/>
            <person name="Zhou C."/>
            <person name="Zhu D."/>
            <person name="Lee S."/>
            <person name="Bess C."/>
            <person name="Blankenburg K."/>
            <person name="Forbes L."/>
            <person name="Fu Q."/>
            <person name="Gubbala S."/>
            <person name="Hirani K."/>
            <person name="Jayaseelan J.C."/>
            <person name="Lara F."/>
            <person name="Munidasa M."/>
            <person name="Palculict T."/>
            <person name="Patil S."/>
            <person name="Pu L.-L."/>
            <person name="Saada N."/>
            <person name="Tang L."/>
            <person name="Weissenberger G."/>
            <person name="Zhu Y."/>
            <person name="Hemphill L."/>
            <person name="Shang Y."/>
            <person name="Youmans B."/>
            <person name="Ayvaz T."/>
            <person name="Ross M."/>
            <person name="Santibanez J."/>
            <person name="Aqrawi P."/>
            <person name="Gross S."/>
            <person name="Joshi V."/>
            <person name="Fowler G."/>
            <person name="Nazareth L."/>
            <person name="Reid J."/>
            <person name="Worley K."/>
            <person name="Petrosino J."/>
            <person name="Highlander S."/>
            <person name="Gibbs R."/>
        </authorList>
    </citation>
    <scope>NUCLEOTIDE SEQUENCE [LARGE SCALE GENOMIC DNA]</scope>
    <source>
        <strain evidence="2 3">SK355</strain>
    </source>
</reference>
<dbReference type="EMBL" id="AFFN01000027">
    <property type="protein sequence ID" value="EGJ38087.1"/>
    <property type="molecule type" value="Genomic_DNA"/>
</dbReference>
<gene>
    <name evidence="2" type="ORF">HMPREF9389_1767</name>
</gene>
<proteinExistence type="predicted"/>
<dbReference type="Pfam" id="PF13304">
    <property type="entry name" value="AAA_21"/>
    <property type="match status" value="1"/>
</dbReference>
<feature type="domain" description="ATPase AAA-type core" evidence="1">
    <location>
        <begin position="5"/>
        <end position="57"/>
    </location>
</feature>
<dbReference type="GO" id="GO:0016887">
    <property type="term" value="F:ATP hydrolysis activity"/>
    <property type="evidence" value="ECO:0007669"/>
    <property type="project" value="InterPro"/>
</dbReference>
<organism evidence="2 3">
    <name type="scientific">Streptococcus sanguinis SK355</name>
    <dbReference type="NCBI Taxonomy" id="888816"/>
    <lineage>
        <taxon>Bacteria</taxon>
        <taxon>Bacillati</taxon>
        <taxon>Bacillota</taxon>
        <taxon>Bacilli</taxon>
        <taxon>Lactobacillales</taxon>
        <taxon>Streptococcaceae</taxon>
        <taxon>Streptococcus</taxon>
    </lineage>
</organism>
<dbReference type="AlphaFoldDB" id="F3USF9"/>
<dbReference type="SUPFAM" id="SSF52540">
    <property type="entry name" value="P-loop containing nucleoside triphosphate hydrolases"/>
    <property type="match status" value="1"/>
</dbReference>